<dbReference type="NCBIfam" id="NF001133">
    <property type="entry name" value="PRK00142.1-1"/>
    <property type="match status" value="1"/>
</dbReference>
<sequence>MPTCRQASRLDLKSTLRQLTWLLGRPLTLREPLPALRPICSLTSSSNPWTSIGLRPQNPLYSRLTSVGVNVVRRYHIQPTTAVTDESLTVQPSKRPLIPYIPPSPALPDQKHQTLTLYTITPIPEHQLEDLREEIFLRLVPFDITGRIYLAKDGINLHLCTPVEHLTELKSSLEQLVLDRFGRGPDGAIWNLSCDQPGERVFRKLKVAIKKQLVADGRLGAWDIQDSEPPQYLEPEEFHARLDEVGDKALLVDMRNHFENEVGTFKTAVKMDCTTFRQNMDLLDQLLEGRDKSEEVMMVCTGGIRCSISGRYVKQKGFKDVKMLKGGITSYGRYIKSHPDVSSHFVGKNFTFDGRRGERITDHVISSCHQCQTPHDHITNCANTRCHLLFIQCPSCRQKWSNTCGPECHQAVETGSGPGLLKPYDYHAQVRPGSLAVDQPKISKAA</sequence>
<dbReference type="Gene3D" id="3.30.70.100">
    <property type="match status" value="1"/>
</dbReference>
<dbReference type="Pfam" id="PF17773">
    <property type="entry name" value="UPF0176_N"/>
    <property type="match status" value="1"/>
</dbReference>
<dbReference type="AlphaFoldDB" id="A0A9P6URT0"/>
<proteinExistence type="predicted"/>
<protein>
    <recommendedName>
        <fullName evidence="1">Rhodanese domain-containing protein</fullName>
    </recommendedName>
</protein>
<gene>
    <name evidence="2" type="ORF">BGZ99_006644</name>
</gene>
<name>A0A9P6URT0_9FUNG</name>
<keyword evidence="3" id="KW-1185">Reference proteome</keyword>
<dbReference type="InterPro" id="IPR040503">
    <property type="entry name" value="TRHO_N"/>
</dbReference>
<evidence type="ECO:0000259" key="1">
    <source>
        <dbReference type="PROSITE" id="PS50206"/>
    </source>
</evidence>
<dbReference type="Pfam" id="PF00581">
    <property type="entry name" value="Rhodanese"/>
    <property type="match status" value="1"/>
</dbReference>
<accession>A0A9P6URT0</accession>
<reference evidence="2" key="1">
    <citation type="journal article" date="2020" name="Fungal Divers.">
        <title>Resolving the Mortierellaceae phylogeny through synthesis of multi-gene phylogenetics and phylogenomics.</title>
        <authorList>
            <person name="Vandepol N."/>
            <person name="Liber J."/>
            <person name="Desiro A."/>
            <person name="Na H."/>
            <person name="Kennedy M."/>
            <person name="Barry K."/>
            <person name="Grigoriev I.V."/>
            <person name="Miller A.N."/>
            <person name="O'Donnell K."/>
            <person name="Stajich J.E."/>
            <person name="Bonito G."/>
        </authorList>
    </citation>
    <scope>NUCLEOTIDE SEQUENCE</scope>
    <source>
        <strain evidence="2">REB-010B</strain>
    </source>
</reference>
<dbReference type="EMBL" id="JAAAIP010000455">
    <property type="protein sequence ID" value="KAG0316841.1"/>
    <property type="molecule type" value="Genomic_DNA"/>
</dbReference>
<comment type="caution">
    <text evidence="2">The sequence shown here is derived from an EMBL/GenBank/DDBJ whole genome shotgun (WGS) entry which is preliminary data.</text>
</comment>
<dbReference type="SUPFAM" id="SSF52821">
    <property type="entry name" value="Rhodanese/Cell cycle control phosphatase"/>
    <property type="match status" value="1"/>
</dbReference>
<dbReference type="OrthoDB" id="25002at2759"/>
<dbReference type="PANTHER" id="PTHR43846">
    <property type="entry name" value="UPF0176 PROTEIN YCEA"/>
    <property type="match status" value="1"/>
</dbReference>
<evidence type="ECO:0000313" key="3">
    <source>
        <dbReference type="Proteomes" id="UP000738325"/>
    </source>
</evidence>
<dbReference type="PANTHER" id="PTHR43846:SF1">
    <property type="entry name" value="TRNA URIDINE(34) HYDROXYLASE"/>
    <property type="match status" value="1"/>
</dbReference>
<dbReference type="InterPro" id="IPR001763">
    <property type="entry name" value="Rhodanese-like_dom"/>
</dbReference>
<dbReference type="Proteomes" id="UP000738325">
    <property type="component" value="Unassembled WGS sequence"/>
</dbReference>
<dbReference type="Pfam" id="PF12368">
    <property type="entry name" value="Rhodanese_C"/>
    <property type="match status" value="1"/>
</dbReference>
<dbReference type="SMART" id="SM00450">
    <property type="entry name" value="RHOD"/>
    <property type="match status" value="1"/>
</dbReference>
<dbReference type="Gene3D" id="3.40.250.10">
    <property type="entry name" value="Rhodanese-like domain"/>
    <property type="match status" value="1"/>
</dbReference>
<feature type="domain" description="Rhodanese" evidence="1">
    <location>
        <begin position="245"/>
        <end position="336"/>
    </location>
</feature>
<dbReference type="InterPro" id="IPR022111">
    <property type="entry name" value="Rhodanese_C"/>
</dbReference>
<evidence type="ECO:0000313" key="2">
    <source>
        <dbReference type="EMBL" id="KAG0316841.1"/>
    </source>
</evidence>
<dbReference type="InterPro" id="IPR036873">
    <property type="entry name" value="Rhodanese-like_dom_sf"/>
</dbReference>
<dbReference type="PROSITE" id="PS50206">
    <property type="entry name" value="RHODANESE_3"/>
    <property type="match status" value="1"/>
</dbReference>
<organism evidence="2 3">
    <name type="scientific">Dissophora globulifera</name>
    <dbReference type="NCBI Taxonomy" id="979702"/>
    <lineage>
        <taxon>Eukaryota</taxon>
        <taxon>Fungi</taxon>
        <taxon>Fungi incertae sedis</taxon>
        <taxon>Mucoromycota</taxon>
        <taxon>Mortierellomycotina</taxon>
        <taxon>Mortierellomycetes</taxon>
        <taxon>Mortierellales</taxon>
        <taxon>Mortierellaceae</taxon>
        <taxon>Dissophora</taxon>
    </lineage>
</organism>